<gene>
    <name evidence="7" type="ORF">PGUG_00433</name>
</gene>
<dbReference type="GO" id="GO:0000472">
    <property type="term" value="P:endonucleolytic cleavage to generate mature 5'-end of SSU-rRNA from (SSU-rRNA, 5.8S rRNA, LSU-rRNA)"/>
    <property type="evidence" value="ECO:0007669"/>
    <property type="project" value="EnsemblFungi"/>
</dbReference>
<feature type="domain" description="RNA 3'-terminal phosphate cyclase insert" evidence="6">
    <location>
        <begin position="187"/>
        <end position="286"/>
    </location>
</feature>
<dbReference type="InterPro" id="IPR000228">
    <property type="entry name" value="RNA3'_term_phos_cyc"/>
</dbReference>
<dbReference type="STRING" id="294746.A5DAX8"/>
<accession>A5DAX8</accession>
<comment type="subcellular location">
    <subcellularLocation>
        <location evidence="1">Nucleus</location>
        <location evidence="1">Nucleolus</location>
    </subcellularLocation>
</comment>
<dbReference type="PANTHER" id="PTHR11096">
    <property type="entry name" value="RNA 3' TERMINAL PHOSPHATE CYCLASE"/>
    <property type="match status" value="1"/>
</dbReference>
<dbReference type="InterPro" id="IPR013792">
    <property type="entry name" value="RNA3'P_cycl/enolpyr_Trfase_a/b"/>
</dbReference>
<dbReference type="OrthoDB" id="1911237at2759"/>
<dbReference type="GO" id="GO:0000447">
    <property type="term" value="P:endonucleolytic cleavage in ITS1 to separate SSU-rRNA from 5.8S rRNA and LSU-rRNA from tricistronic rRNA transcript (SSU-rRNA, 5.8S rRNA, LSU-rRNA)"/>
    <property type="evidence" value="ECO:0007669"/>
    <property type="project" value="EnsemblFungi"/>
</dbReference>
<dbReference type="NCBIfam" id="TIGR03400">
    <property type="entry name" value="18S_RNA_Rcl1p"/>
    <property type="match status" value="1"/>
</dbReference>
<evidence type="ECO:0000256" key="2">
    <source>
        <dbReference type="ARBA" id="ARBA00007089"/>
    </source>
</evidence>
<proteinExistence type="inferred from homology"/>
<evidence type="ECO:0000259" key="5">
    <source>
        <dbReference type="Pfam" id="PF01137"/>
    </source>
</evidence>
<dbReference type="GO" id="GO:0030686">
    <property type="term" value="C:90S preribosome"/>
    <property type="evidence" value="ECO:0007669"/>
    <property type="project" value="EnsemblFungi"/>
</dbReference>
<comment type="similarity">
    <text evidence="2">Belongs to the RNA 3'-terminal cyclase family. Type 2 subfamily.</text>
</comment>
<dbReference type="OMA" id="YTDQNKG"/>
<dbReference type="FunFam" id="3.30.360.20:FF:000004">
    <property type="entry name" value="18S rRNA biogenesis protein"/>
    <property type="match status" value="1"/>
</dbReference>
<evidence type="ECO:0000256" key="3">
    <source>
        <dbReference type="ARBA" id="ARBA00022517"/>
    </source>
</evidence>
<name>A5DAX8_PICGU</name>
<dbReference type="KEGG" id="pgu:PGUG_00433"/>
<dbReference type="EMBL" id="CH408155">
    <property type="protein sequence ID" value="EDK36335.2"/>
    <property type="molecule type" value="Genomic_DNA"/>
</dbReference>
<dbReference type="InParanoid" id="A5DAX8"/>
<dbReference type="Gene3D" id="3.65.10.20">
    <property type="entry name" value="RNA 3'-terminal phosphate cyclase domain"/>
    <property type="match status" value="1"/>
</dbReference>
<dbReference type="InterPro" id="IPR036553">
    <property type="entry name" value="RPTC_insert"/>
</dbReference>
<dbReference type="GO" id="GO:0004521">
    <property type="term" value="F:RNA endonuclease activity"/>
    <property type="evidence" value="ECO:0007669"/>
    <property type="project" value="EnsemblFungi"/>
</dbReference>
<dbReference type="Pfam" id="PF05189">
    <property type="entry name" value="RTC_insert"/>
    <property type="match status" value="1"/>
</dbReference>
<dbReference type="Pfam" id="PF01137">
    <property type="entry name" value="RTC"/>
    <property type="match status" value="1"/>
</dbReference>
<dbReference type="HOGENOM" id="CLU_027882_1_0_1"/>
<dbReference type="GO" id="GO:0008047">
    <property type="term" value="F:enzyme activator activity"/>
    <property type="evidence" value="ECO:0007669"/>
    <property type="project" value="EnsemblFungi"/>
</dbReference>
<protein>
    <recommendedName>
        <fullName evidence="9">RNA 3'-terminal phosphate cyclase-like protein</fullName>
    </recommendedName>
</protein>
<dbReference type="SUPFAM" id="SSF55205">
    <property type="entry name" value="EPT/RTPC-like"/>
    <property type="match status" value="1"/>
</dbReference>
<dbReference type="FunCoup" id="A5DAX8">
    <property type="interactions" value="773"/>
</dbReference>
<dbReference type="GO" id="GO:0032040">
    <property type="term" value="C:small-subunit processome"/>
    <property type="evidence" value="ECO:0007669"/>
    <property type="project" value="EnsemblFungi"/>
</dbReference>
<dbReference type="PROSITE" id="PS01287">
    <property type="entry name" value="RTC"/>
    <property type="match status" value="1"/>
</dbReference>
<keyword evidence="3" id="KW-0690">Ribosome biogenesis</keyword>
<keyword evidence="4" id="KW-0539">Nucleus</keyword>
<organism evidence="7 8">
    <name type="scientific">Meyerozyma guilliermondii (strain ATCC 6260 / CBS 566 / DSM 6381 / JCM 1539 / NBRC 10279 / NRRL Y-324)</name>
    <name type="common">Yeast</name>
    <name type="synonym">Candida guilliermondii</name>
    <dbReference type="NCBI Taxonomy" id="294746"/>
    <lineage>
        <taxon>Eukaryota</taxon>
        <taxon>Fungi</taxon>
        <taxon>Dikarya</taxon>
        <taxon>Ascomycota</taxon>
        <taxon>Saccharomycotina</taxon>
        <taxon>Pichiomycetes</taxon>
        <taxon>Debaryomycetaceae</taxon>
        <taxon>Meyerozyma</taxon>
    </lineage>
</organism>
<evidence type="ECO:0000313" key="7">
    <source>
        <dbReference type="EMBL" id="EDK36335.2"/>
    </source>
</evidence>
<dbReference type="eggNOG" id="KOG3980">
    <property type="taxonomic scope" value="Eukaryota"/>
</dbReference>
<dbReference type="InterPro" id="IPR020719">
    <property type="entry name" value="RNA3'_term_phos_cycl-like_CS"/>
</dbReference>
<evidence type="ECO:0000256" key="1">
    <source>
        <dbReference type="ARBA" id="ARBA00004604"/>
    </source>
</evidence>
<reference evidence="7 8" key="1">
    <citation type="journal article" date="2009" name="Nature">
        <title>Evolution of pathogenicity and sexual reproduction in eight Candida genomes.</title>
        <authorList>
            <person name="Butler G."/>
            <person name="Rasmussen M.D."/>
            <person name="Lin M.F."/>
            <person name="Santos M.A."/>
            <person name="Sakthikumar S."/>
            <person name="Munro C.A."/>
            <person name="Rheinbay E."/>
            <person name="Grabherr M."/>
            <person name="Forche A."/>
            <person name="Reedy J.L."/>
            <person name="Agrafioti I."/>
            <person name="Arnaud M.B."/>
            <person name="Bates S."/>
            <person name="Brown A.J."/>
            <person name="Brunke S."/>
            <person name="Costanzo M.C."/>
            <person name="Fitzpatrick D.A."/>
            <person name="de Groot P.W."/>
            <person name="Harris D."/>
            <person name="Hoyer L.L."/>
            <person name="Hube B."/>
            <person name="Klis F.M."/>
            <person name="Kodira C."/>
            <person name="Lennard N."/>
            <person name="Logue M.E."/>
            <person name="Martin R."/>
            <person name="Neiman A.M."/>
            <person name="Nikolaou E."/>
            <person name="Quail M.A."/>
            <person name="Quinn J."/>
            <person name="Santos M.C."/>
            <person name="Schmitzberger F.F."/>
            <person name="Sherlock G."/>
            <person name="Shah P."/>
            <person name="Silverstein K.A."/>
            <person name="Skrzypek M.S."/>
            <person name="Soll D."/>
            <person name="Staggs R."/>
            <person name="Stansfield I."/>
            <person name="Stumpf M.P."/>
            <person name="Sudbery P.E."/>
            <person name="Srikantha T."/>
            <person name="Zeng Q."/>
            <person name="Berman J."/>
            <person name="Berriman M."/>
            <person name="Heitman J."/>
            <person name="Gow N.A."/>
            <person name="Lorenz M.C."/>
            <person name="Birren B.W."/>
            <person name="Kellis M."/>
            <person name="Cuomo C.A."/>
        </authorList>
    </citation>
    <scope>NUCLEOTIDE SEQUENCE [LARGE SCALE GENOMIC DNA]</scope>
    <source>
        <strain evidence="8">ATCC 6260 / CBS 566 / DSM 6381 / JCM 1539 / NBRC 10279 / NRRL Y-324</strain>
    </source>
</reference>
<dbReference type="GeneID" id="5128569"/>
<dbReference type="AlphaFoldDB" id="A5DAX8"/>
<dbReference type="InterPro" id="IPR013791">
    <property type="entry name" value="RNA3'-term_phos_cycl_insert"/>
</dbReference>
<evidence type="ECO:0000256" key="4">
    <source>
        <dbReference type="ARBA" id="ARBA00023242"/>
    </source>
</evidence>
<dbReference type="PANTHER" id="PTHR11096:SF1">
    <property type="entry name" value="RNA 3'-TERMINAL PHOSPHATE CYCLASE-LIKE PROTEIN"/>
    <property type="match status" value="1"/>
</dbReference>
<dbReference type="InterPro" id="IPR037136">
    <property type="entry name" value="RNA3'_phos_cyclase_dom_sf"/>
</dbReference>
<dbReference type="Proteomes" id="UP000001997">
    <property type="component" value="Unassembled WGS sequence"/>
</dbReference>
<sequence length="373" mass="40614">MSTAVKAKIVTLEGHRNFRLRLVLSTLSGKPIKIVRIRSDDMNPGLRDHEVSFLRLLESVTNGTHIEISYTGTTVIYKPGIIIGGQITHNCPNTKPIGYFVEPMLYLAPFSKKKFSIVFRGLTALNDTDDAGIDALKWGILPVMEKFGVREAALHINKRGSPPLGGGEVHFVCDSLIAQPLTIHALEVPKISAIRGVAYCTRVSPSVVNRIVDAARKVLKPTGVEVNITADAWRGEQSGKSPGFGVTLVAESKKGWRIFSEGVGAAQSLPEELGEKVAYQLLEELSLSGTLGRSQLKLALTYMAIGKEDIGRIKLHKSQIDSNLIWVLRDINSIVGTEAFFKDGSDDIDPEEADFMTCAMKGIGFTSVSKKIA</sequence>
<dbReference type="GO" id="GO:2000232">
    <property type="term" value="P:regulation of rRNA processing"/>
    <property type="evidence" value="ECO:0007669"/>
    <property type="project" value="EnsemblFungi"/>
</dbReference>
<dbReference type="InterPro" id="IPR016443">
    <property type="entry name" value="RNA3'_term_phos_cyc_type_2"/>
</dbReference>
<evidence type="ECO:0008006" key="9">
    <source>
        <dbReference type="Google" id="ProtNLM"/>
    </source>
</evidence>
<evidence type="ECO:0000259" key="6">
    <source>
        <dbReference type="Pfam" id="PF05189"/>
    </source>
</evidence>
<dbReference type="RefSeq" id="XP_001487056.2">
    <property type="nucleotide sequence ID" value="XM_001487006.1"/>
</dbReference>
<evidence type="ECO:0000313" key="8">
    <source>
        <dbReference type="Proteomes" id="UP000001997"/>
    </source>
</evidence>
<dbReference type="GO" id="GO:0000480">
    <property type="term" value="P:endonucleolytic cleavage in 5'-ETS of tricistronic rRNA transcript (SSU-rRNA, 5.8S rRNA, LSU-rRNA)"/>
    <property type="evidence" value="ECO:0007669"/>
    <property type="project" value="EnsemblFungi"/>
</dbReference>
<keyword evidence="8" id="KW-1185">Reference proteome</keyword>
<feature type="domain" description="RNA 3'-terminal phosphate cyclase" evidence="5">
    <location>
        <begin position="12"/>
        <end position="338"/>
    </location>
</feature>
<dbReference type="CDD" id="cd00875">
    <property type="entry name" value="RNA_Cyclase_Class_I"/>
    <property type="match status" value="1"/>
</dbReference>
<dbReference type="InterPro" id="IPR023797">
    <property type="entry name" value="RNA3'_phos_cyclase_dom"/>
</dbReference>
<dbReference type="Gene3D" id="3.30.360.20">
    <property type="entry name" value="RNA 3'-terminal phosphate cyclase, insert domain"/>
    <property type="match status" value="1"/>
</dbReference>